<dbReference type="PROSITE" id="PS50109">
    <property type="entry name" value="HIS_KIN"/>
    <property type="match status" value="1"/>
</dbReference>
<keyword evidence="4" id="KW-0808">Transferase</keyword>
<dbReference type="PROSITE" id="PS50113">
    <property type="entry name" value="PAC"/>
    <property type="match status" value="1"/>
</dbReference>
<dbReference type="CDD" id="cd00082">
    <property type="entry name" value="HisKA"/>
    <property type="match status" value="1"/>
</dbReference>
<dbReference type="AlphaFoldDB" id="A0A1H3JU27"/>
<evidence type="ECO:0000256" key="7">
    <source>
        <dbReference type="SAM" id="MobiDB-lite"/>
    </source>
</evidence>
<dbReference type="InterPro" id="IPR003661">
    <property type="entry name" value="HisK_dim/P_dom"/>
</dbReference>
<evidence type="ECO:0000256" key="5">
    <source>
        <dbReference type="ARBA" id="ARBA00022777"/>
    </source>
</evidence>
<dbReference type="InterPro" id="IPR035965">
    <property type="entry name" value="PAS-like_dom_sf"/>
</dbReference>
<proteinExistence type="predicted"/>
<dbReference type="SMART" id="SM00091">
    <property type="entry name" value="PAS"/>
    <property type="match status" value="1"/>
</dbReference>
<dbReference type="Gene3D" id="3.30.450.20">
    <property type="entry name" value="PAS domain"/>
    <property type="match status" value="1"/>
</dbReference>
<feature type="region of interest" description="Disordered" evidence="7">
    <location>
        <begin position="327"/>
        <end position="346"/>
    </location>
</feature>
<dbReference type="PROSITE" id="PS50112">
    <property type="entry name" value="PAS"/>
    <property type="match status" value="1"/>
</dbReference>
<feature type="region of interest" description="Disordered" evidence="7">
    <location>
        <begin position="260"/>
        <end position="315"/>
    </location>
</feature>
<comment type="catalytic activity">
    <reaction evidence="1">
        <text>ATP + protein L-histidine = ADP + protein N-phospho-L-histidine.</text>
        <dbReference type="EC" id="2.7.13.3"/>
    </reaction>
</comment>
<dbReference type="PRINTS" id="PR00344">
    <property type="entry name" value="BCTRLSENSOR"/>
</dbReference>
<feature type="domain" description="PAC" evidence="10">
    <location>
        <begin position="91"/>
        <end position="141"/>
    </location>
</feature>
<reference evidence="12" key="1">
    <citation type="submission" date="2016-10" db="EMBL/GenBank/DDBJ databases">
        <authorList>
            <person name="Varghese N."/>
            <person name="Submissions S."/>
        </authorList>
    </citation>
    <scope>NUCLEOTIDE SEQUENCE [LARGE SCALE GENOMIC DNA]</scope>
    <source>
        <strain evidence="12">DC30,IBRC 10041,KCTC 4046</strain>
    </source>
</reference>
<dbReference type="InterPro" id="IPR003594">
    <property type="entry name" value="HATPase_dom"/>
</dbReference>
<dbReference type="EC" id="2.7.13.3" evidence="2"/>
<evidence type="ECO:0000256" key="2">
    <source>
        <dbReference type="ARBA" id="ARBA00012438"/>
    </source>
</evidence>
<dbReference type="Gene3D" id="3.30.565.10">
    <property type="entry name" value="Histidine kinase-like ATPase, C-terminal domain"/>
    <property type="match status" value="1"/>
</dbReference>
<evidence type="ECO:0000313" key="12">
    <source>
        <dbReference type="Proteomes" id="UP000199079"/>
    </source>
</evidence>
<name>A0A1H3JU27_9EURY</name>
<evidence type="ECO:0000313" key="11">
    <source>
        <dbReference type="EMBL" id="SDY43457.1"/>
    </source>
</evidence>
<dbReference type="SUPFAM" id="SSF47384">
    <property type="entry name" value="Homodimeric domain of signal transducing histidine kinase"/>
    <property type="match status" value="1"/>
</dbReference>
<dbReference type="Gene3D" id="1.10.287.130">
    <property type="match status" value="1"/>
</dbReference>
<organism evidence="11 12">
    <name type="scientific">Halopenitus persicus</name>
    <dbReference type="NCBI Taxonomy" id="1048396"/>
    <lineage>
        <taxon>Archaea</taxon>
        <taxon>Methanobacteriati</taxon>
        <taxon>Methanobacteriota</taxon>
        <taxon>Stenosarchaea group</taxon>
        <taxon>Halobacteria</taxon>
        <taxon>Halobacteriales</taxon>
        <taxon>Haloferacaceae</taxon>
        <taxon>Halopenitus</taxon>
    </lineage>
</organism>
<evidence type="ECO:0000256" key="3">
    <source>
        <dbReference type="ARBA" id="ARBA00022553"/>
    </source>
</evidence>
<dbReference type="SUPFAM" id="SSF55785">
    <property type="entry name" value="PYP-like sensor domain (PAS domain)"/>
    <property type="match status" value="1"/>
</dbReference>
<dbReference type="SMART" id="SM00388">
    <property type="entry name" value="HisKA"/>
    <property type="match status" value="1"/>
</dbReference>
<dbReference type="EMBL" id="FNPC01000005">
    <property type="protein sequence ID" value="SDY43457.1"/>
    <property type="molecule type" value="Genomic_DNA"/>
</dbReference>
<dbReference type="NCBIfam" id="TIGR00229">
    <property type="entry name" value="sensory_box"/>
    <property type="match status" value="1"/>
</dbReference>
<dbReference type="SMART" id="SM00387">
    <property type="entry name" value="HATPase_c"/>
    <property type="match status" value="1"/>
</dbReference>
<keyword evidence="6" id="KW-0902">Two-component regulatory system</keyword>
<dbReference type="Pfam" id="PF00512">
    <property type="entry name" value="HisKA"/>
    <property type="match status" value="1"/>
</dbReference>
<dbReference type="InterPro" id="IPR005467">
    <property type="entry name" value="His_kinase_dom"/>
</dbReference>
<keyword evidence="12" id="KW-1185">Reference proteome</keyword>
<evidence type="ECO:0000259" key="9">
    <source>
        <dbReference type="PROSITE" id="PS50112"/>
    </source>
</evidence>
<dbReference type="GO" id="GO:0000155">
    <property type="term" value="F:phosphorelay sensor kinase activity"/>
    <property type="evidence" value="ECO:0007669"/>
    <property type="project" value="InterPro"/>
</dbReference>
<protein>
    <recommendedName>
        <fullName evidence="2">histidine kinase</fullName>
        <ecNumber evidence="2">2.7.13.3</ecNumber>
    </recommendedName>
</protein>
<dbReference type="PANTHER" id="PTHR43711:SF1">
    <property type="entry name" value="HISTIDINE KINASE 1"/>
    <property type="match status" value="1"/>
</dbReference>
<dbReference type="Pfam" id="PF02518">
    <property type="entry name" value="HATPase_c"/>
    <property type="match status" value="1"/>
</dbReference>
<dbReference type="InterPro" id="IPR004358">
    <property type="entry name" value="Sig_transdc_His_kin-like_C"/>
</dbReference>
<evidence type="ECO:0000256" key="6">
    <source>
        <dbReference type="ARBA" id="ARBA00023012"/>
    </source>
</evidence>
<dbReference type="InterPro" id="IPR050736">
    <property type="entry name" value="Sensor_HK_Regulatory"/>
</dbReference>
<dbReference type="SUPFAM" id="SSF55874">
    <property type="entry name" value="ATPase domain of HSP90 chaperone/DNA topoisomerase II/histidine kinase"/>
    <property type="match status" value="2"/>
</dbReference>
<feature type="domain" description="Histidine kinase" evidence="8">
    <location>
        <begin position="152"/>
        <end position="389"/>
    </location>
</feature>
<dbReference type="Proteomes" id="UP000199079">
    <property type="component" value="Unassembled WGS sequence"/>
</dbReference>
<sequence length="424" mass="46110">MDTDRNADRLPVASEEFHRTLVENAAEGMLTIDENSRIVYANPAIEDILGYTPEELVGSSKMRIIPERLRPVHGAALASYVETGERNIDWNGVELPALHKDGHEVPTLISLREHRHDGEQYFTGIVRDVTDRKERERELRRRKDRLDEFADVLAHDIRNPLSVAQGYTELAREDHDAPELDRVADSLGRIEELIDDLLALSKDGARIGETAPVDLADCVRESWAGVDTGHAELRIEAPLGTIDADGSRLRDLLGNLFRNSVEHGSESPRSRAHGDAPEHGSRAHGDAPEHGSRAHGDAPEHGSRAHGDAVKDGGSNVTITVGLLADEAESDDGTPDGFYVADDGPGIPEPIRSEIFDRGYSTRDGGTGYGLAIVRGIAEAHGWDVSIASARDTNDREAGSGGEPPDASGARFEFRNVEFVSTDA</sequence>
<feature type="domain" description="PAS" evidence="9">
    <location>
        <begin position="14"/>
        <end position="71"/>
    </location>
</feature>
<dbReference type="InterPro" id="IPR036890">
    <property type="entry name" value="HATPase_C_sf"/>
</dbReference>
<evidence type="ECO:0000259" key="8">
    <source>
        <dbReference type="PROSITE" id="PS50109"/>
    </source>
</evidence>
<dbReference type="CDD" id="cd00075">
    <property type="entry name" value="HATPase"/>
    <property type="match status" value="1"/>
</dbReference>
<evidence type="ECO:0000259" key="10">
    <source>
        <dbReference type="PROSITE" id="PS50113"/>
    </source>
</evidence>
<accession>A0A1H3JU27</accession>
<dbReference type="InterPro" id="IPR000014">
    <property type="entry name" value="PAS"/>
</dbReference>
<dbReference type="PANTHER" id="PTHR43711">
    <property type="entry name" value="TWO-COMPONENT HISTIDINE KINASE"/>
    <property type="match status" value="1"/>
</dbReference>
<evidence type="ECO:0000256" key="1">
    <source>
        <dbReference type="ARBA" id="ARBA00000085"/>
    </source>
</evidence>
<feature type="region of interest" description="Disordered" evidence="7">
    <location>
        <begin position="391"/>
        <end position="414"/>
    </location>
</feature>
<gene>
    <name evidence="11" type="ORF">SAMN05216564_105143</name>
</gene>
<keyword evidence="3" id="KW-0597">Phosphoprotein</keyword>
<feature type="compositionally biased region" description="Basic and acidic residues" evidence="7">
    <location>
        <begin position="260"/>
        <end position="311"/>
    </location>
</feature>
<dbReference type="InterPro" id="IPR036097">
    <property type="entry name" value="HisK_dim/P_sf"/>
</dbReference>
<dbReference type="Pfam" id="PF13426">
    <property type="entry name" value="PAS_9"/>
    <property type="match status" value="1"/>
</dbReference>
<dbReference type="CDD" id="cd00130">
    <property type="entry name" value="PAS"/>
    <property type="match status" value="1"/>
</dbReference>
<keyword evidence="5" id="KW-0418">Kinase</keyword>
<evidence type="ECO:0000256" key="4">
    <source>
        <dbReference type="ARBA" id="ARBA00022679"/>
    </source>
</evidence>
<dbReference type="OrthoDB" id="8127at2157"/>
<dbReference type="RefSeq" id="WP_092732784.1">
    <property type="nucleotide sequence ID" value="NZ_FNPC01000005.1"/>
</dbReference>
<dbReference type="InterPro" id="IPR000700">
    <property type="entry name" value="PAS-assoc_C"/>
</dbReference>